<dbReference type="Gene3D" id="3.30.505.10">
    <property type="entry name" value="SH2 domain"/>
    <property type="match status" value="1"/>
</dbReference>
<keyword evidence="6" id="KW-0675">Receptor</keyword>
<evidence type="ECO:0000256" key="2">
    <source>
        <dbReference type="ARBA" id="ARBA00022737"/>
    </source>
</evidence>
<dbReference type="InterPro" id="IPR016045">
    <property type="entry name" value="Tyr_kinase_non-rcpt_TYK2_N"/>
</dbReference>
<feature type="domain" description="FERM" evidence="5">
    <location>
        <begin position="52"/>
        <end position="445"/>
    </location>
</feature>
<keyword evidence="4" id="KW-0472">Membrane</keyword>
<dbReference type="PANTHER" id="PTHR45807:SF6">
    <property type="entry name" value="NON-RECEPTOR TYROSINE-PROTEIN KINASE TYK2"/>
    <property type="match status" value="1"/>
</dbReference>
<dbReference type="GO" id="GO:0060397">
    <property type="term" value="P:growth hormone receptor signaling pathway via JAK-STAT"/>
    <property type="evidence" value="ECO:0007669"/>
    <property type="project" value="TreeGrafter"/>
</dbReference>
<accession>A0A556VU80</accession>
<dbReference type="GO" id="GO:0004715">
    <property type="term" value="F:non-membrane spanning protein tyrosine kinase activity"/>
    <property type="evidence" value="ECO:0007669"/>
    <property type="project" value="TreeGrafter"/>
</dbReference>
<dbReference type="GO" id="GO:0035556">
    <property type="term" value="P:intracellular signal transduction"/>
    <property type="evidence" value="ECO:0007669"/>
    <property type="project" value="TreeGrafter"/>
</dbReference>
<organism evidence="6 7">
    <name type="scientific">Bagarius yarrelli</name>
    <name type="common">Goonch</name>
    <name type="synonym">Bagrus yarrelli</name>
    <dbReference type="NCBI Taxonomy" id="175774"/>
    <lineage>
        <taxon>Eukaryota</taxon>
        <taxon>Metazoa</taxon>
        <taxon>Chordata</taxon>
        <taxon>Craniata</taxon>
        <taxon>Vertebrata</taxon>
        <taxon>Euteleostomi</taxon>
        <taxon>Actinopterygii</taxon>
        <taxon>Neopterygii</taxon>
        <taxon>Teleostei</taxon>
        <taxon>Ostariophysi</taxon>
        <taxon>Siluriformes</taxon>
        <taxon>Sisoridae</taxon>
        <taxon>Sisorinae</taxon>
        <taxon>Bagarius</taxon>
    </lineage>
</organism>
<dbReference type="CDD" id="cd14473">
    <property type="entry name" value="FERM_B-lobe"/>
    <property type="match status" value="1"/>
</dbReference>
<reference evidence="6 7" key="1">
    <citation type="journal article" date="2019" name="Genome Biol. Evol.">
        <title>Whole-Genome Sequencing of the Giant Devil Catfish, Bagarius yarrelli.</title>
        <authorList>
            <person name="Jiang W."/>
            <person name="Lv Y."/>
            <person name="Cheng L."/>
            <person name="Yang K."/>
            <person name="Chao B."/>
            <person name="Wang X."/>
            <person name="Li Y."/>
            <person name="Pan X."/>
            <person name="You X."/>
            <person name="Zhang Y."/>
            <person name="Yang J."/>
            <person name="Li J."/>
            <person name="Zhang X."/>
            <person name="Liu S."/>
            <person name="Sun C."/>
            <person name="Yang J."/>
            <person name="Shi Q."/>
        </authorList>
    </citation>
    <scope>NUCLEOTIDE SEQUENCE [LARGE SCALE GENOMIC DNA]</scope>
    <source>
        <strain evidence="6">JWS20170419001</strain>
        <tissue evidence="6">Muscle</tissue>
    </source>
</reference>
<evidence type="ECO:0000256" key="1">
    <source>
        <dbReference type="ARBA" id="ARBA00022553"/>
    </source>
</evidence>
<keyword evidence="2" id="KW-0677">Repeat</keyword>
<dbReference type="GO" id="GO:0030154">
    <property type="term" value="P:cell differentiation"/>
    <property type="evidence" value="ECO:0007669"/>
    <property type="project" value="TreeGrafter"/>
</dbReference>
<keyword evidence="4" id="KW-0812">Transmembrane</keyword>
<dbReference type="InterPro" id="IPR019748">
    <property type="entry name" value="FERM_central"/>
</dbReference>
<comment type="caution">
    <text evidence="6">The sequence shown here is derived from an EMBL/GenBank/DDBJ whole genome shotgun (WGS) entry which is preliminary data.</text>
</comment>
<evidence type="ECO:0000256" key="4">
    <source>
        <dbReference type="SAM" id="Phobius"/>
    </source>
</evidence>
<dbReference type="InterPro" id="IPR036860">
    <property type="entry name" value="SH2_dom_sf"/>
</dbReference>
<evidence type="ECO:0000259" key="5">
    <source>
        <dbReference type="PROSITE" id="PS50057"/>
    </source>
</evidence>
<dbReference type="InterPro" id="IPR000299">
    <property type="entry name" value="FERM_domain"/>
</dbReference>
<dbReference type="Pfam" id="PF18379">
    <property type="entry name" value="FERM_F1"/>
    <property type="match status" value="1"/>
</dbReference>
<dbReference type="InterPro" id="IPR041381">
    <property type="entry name" value="JAK1-3/TYK2_PHL_dom"/>
</dbReference>
<dbReference type="GO" id="GO:0019221">
    <property type="term" value="P:cytokine-mediated signaling pathway"/>
    <property type="evidence" value="ECO:0007669"/>
    <property type="project" value="TreeGrafter"/>
</dbReference>
<dbReference type="Pfam" id="PF18377">
    <property type="entry name" value="FERM_F2"/>
    <property type="match status" value="1"/>
</dbReference>
<dbReference type="SUPFAM" id="SSF50729">
    <property type="entry name" value="PH domain-like"/>
    <property type="match status" value="1"/>
</dbReference>
<dbReference type="EMBL" id="VCAZ01000258">
    <property type="protein sequence ID" value="TTP27305.1"/>
    <property type="molecule type" value="Genomic_DNA"/>
</dbReference>
<evidence type="ECO:0000256" key="3">
    <source>
        <dbReference type="SAM" id="MobiDB-lite"/>
    </source>
</evidence>
<evidence type="ECO:0000313" key="7">
    <source>
        <dbReference type="Proteomes" id="UP000319801"/>
    </source>
</evidence>
<feature type="transmembrane region" description="Helical" evidence="4">
    <location>
        <begin position="598"/>
        <end position="621"/>
    </location>
</feature>
<dbReference type="Pfam" id="PF21990">
    <property type="entry name" value="SH2_1"/>
    <property type="match status" value="1"/>
</dbReference>
<dbReference type="GO" id="GO:0005829">
    <property type="term" value="C:cytosol"/>
    <property type="evidence" value="ECO:0007669"/>
    <property type="project" value="TreeGrafter"/>
</dbReference>
<proteinExistence type="predicted"/>
<keyword evidence="1" id="KW-0597">Phosphoprotein</keyword>
<gene>
    <name evidence="6" type="ORF">Baya_16049</name>
</gene>
<keyword evidence="6" id="KW-0808">Transferase</keyword>
<keyword evidence="7" id="KW-1185">Reference proteome</keyword>
<feature type="region of interest" description="Disordered" evidence="3">
    <location>
        <begin position="313"/>
        <end position="332"/>
    </location>
</feature>
<keyword evidence="6" id="KW-0418">Kinase</keyword>
<dbReference type="InterPro" id="IPR051286">
    <property type="entry name" value="JAK"/>
</dbReference>
<dbReference type="GO" id="GO:0005131">
    <property type="term" value="F:growth hormone receptor binding"/>
    <property type="evidence" value="ECO:0007669"/>
    <property type="project" value="TreeGrafter"/>
</dbReference>
<dbReference type="OrthoDB" id="1915767at2759"/>
<protein>
    <submittedName>
        <fullName evidence="6">Non-receptor tyrosine-protein kinase TYK2</fullName>
    </submittedName>
</protein>
<dbReference type="InterPro" id="IPR041155">
    <property type="entry name" value="FERM_F1"/>
</dbReference>
<dbReference type="PROSITE" id="PS50057">
    <property type="entry name" value="FERM_3"/>
    <property type="match status" value="1"/>
</dbReference>
<dbReference type="Pfam" id="PF17887">
    <property type="entry name" value="Jak1_Phl"/>
    <property type="match status" value="1"/>
</dbReference>
<dbReference type="SMART" id="SM00252">
    <property type="entry name" value="SH2"/>
    <property type="match status" value="1"/>
</dbReference>
<dbReference type="AlphaFoldDB" id="A0A556VU80"/>
<name>A0A556VU80_BAGYA</name>
<evidence type="ECO:0000313" key="6">
    <source>
        <dbReference type="EMBL" id="TTP27305.1"/>
    </source>
</evidence>
<dbReference type="SMART" id="SM00295">
    <property type="entry name" value="B41"/>
    <property type="match status" value="1"/>
</dbReference>
<dbReference type="InterPro" id="IPR019749">
    <property type="entry name" value="Band_41_domain"/>
</dbReference>
<dbReference type="InterPro" id="IPR041046">
    <property type="entry name" value="FERM_F2"/>
</dbReference>
<keyword evidence="4" id="KW-1133">Transmembrane helix</keyword>
<dbReference type="SUPFAM" id="SSF55550">
    <property type="entry name" value="SH2 domain"/>
    <property type="match status" value="1"/>
</dbReference>
<sequence length="627" mass="71155">MVDSDRWQLEVSVSGNNVETRCQSELRMSRRGCFKSTKQGASTEQCAAPQGPGIHVYLFWTKAGDCYLTHQDGEVTAEELSIQAAEVVGITPVCFVLFALYDPSCSCWYSPNHTFDPKEQTRLILHFRMRFYFRNWHGLSDTDPVVSRYLSQTGSEQGAAPLLQIPSLEYLFAQAKFDFVNDVISLGDVTGDAAVTGFKNESLGMAVLHLSHKALQTGTSLQEVATHTSFLRCIPRSFSHHIARDNFLTKLRIQRVFADFVRSFQKHTVGQGRLGSQEIMYKYLSTLERLAPRFGTENFSIFHLDLRPDGDGSGSYLNPSRAHEPLEENPCSQPTHELMVSGTAGIRWRKIPAQRAQENNYMGNDYFNKKKRENQEVMQGENYMAESWNVFCDFPEISHIAITGANVCISRQDNFAMELRLKSILEARSLVSLLDGYFRLTADAHHYLCHEVAPPRVVLSEANGLHGPILDEFVVQKLKKEHVEDGAYLLRWSVLDYRRIILAVLSRNEDGQSPAHKQFRIMQKDSVFTLEGWEREFSNVKELMESLKNFVLKSGQDCFTVRKCCLPQPAGDECGRVWESVGECGRVCGREKEREKDWCCVCVCVCVCVVCVVLVCVWCGVRKRVRV</sequence>
<dbReference type="PRINTS" id="PR01827">
    <property type="entry name" value="YKINASETYK2"/>
</dbReference>
<dbReference type="InterPro" id="IPR000980">
    <property type="entry name" value="SH2"/>
</dbReference>
<dbReference type="Proteomes" id="UP000319801">
    <property type="component" value="Unassembled WGS sequence"/>
</dbReference>
<dbReference type="PANTHER" id="PTHR45807">
    <property type="entry name" value="TYROSINE-PROTEIN KINASE HOPSCOTCH"/>
    <property type="match status" value="1"/>
</dbReference>